<dbReference type="EMBL" id="PDDY01000001">
    <property type="protein sequence ID" value="PEH42972.1"/>
    <property type="molecule type" value="Genomic_DNA"/>
</dbReference>
<evidence type="ECO:0000313" key="13">
    <source>
        <dbReference type="Proteomes" id="UP000220629"/>
    </source>
</evidence>
<dbReference type="SMART" id="SM00987">
    <property type="entry name" value="UreE_C"/>
    <property type="match status" value="1"/>
</dbReference>
<dbReference type="AlphaFoldDB" id="A0A2A7SHG8"/>
<dbReference type="Pfam" id="PF03167">
    <property type="entry name" value="UDG"/>
    <property type="match status" value="1"/>
</dbReference>
<evidence type="ECO:0000256" key="6">
    <source>
        <dbReference type="ARBA" id="ARBA00022801"/>
    </source>
</evidence>
<sequence>MEPSAVIAEPPGADALAGQDAPPTLDACRRCPLWARATQPVDGRGPATASIMLVGEQPGDHDDRRGAPFSGTAGGILERALREASLARATVYLTHVVKHFKWEARGKRRLPVEPAPEEVAACRYWLVREIDAVAPRVIVALGALAWRAVLDDPLARLPAAPLPVRLPSGLQLLATQHPDFVLRTRDADSRERVYQQIVAALRVAKRLAYVADLEA</sequence>
<dbReference type="SUPFAM" id="SSF52141">
    <property type="entry name" value="Uracil-DNA glycosylase-like"/>
    <property type="match status" value="1"/>
</dbReference>
<dbReference type="GO" id="GO:0051539">
    <property type="term" value="F:4 iron, 4 sulfur cluster binding"/>
    <property type="evidence" value="ECO:0007669"/>
    <property type="project" value="UniProtKB-KW"/>
</dbReference>
<keyword evidence="7" id="KW-0408">Iron</keyword>
<dbReference type="PANTHER" id="PTHR33693">
    <property type="entry name" value="TYPE-5 URACIL-DNA GLYCOSYLASE"/>
    <property type="match status" value="1"/>
</dbReference>
<proteinExistence type="inferred from homology"/>
<feature type="region of interest" description="Disordered" evidence="10">
    <location>
        <begin position="1"/>
        <end position="21"/>
    </location>
</feature>
<evidence type="ECO:0000256" key="4">
    <source>
        <dbReference type="ARBA" id="ARBA00022723"/>
    </source>
</evidence>
<evidence type="ECO:0000256" key="10">
    <source>
        <dbReference type="SAM" id="MobiDB-lite"/>
    </source>
</evidence>
<reference evidence="13" key="1">
    <citation type="submission" date="2017-09" db="EMBL/GenBank/DDBJ databases">
        <title>FDA dAtabase for Regulatory Grade micrObial Sequences (FDA-ARGOS): Supporting development and validation of Infectious Disease Dx tests.</title>
        <authorList>
            <person name="Minogue T."/>
            <person name="Wolcott M."/>
            <person name="Wasieloski L."/>
            <person name="Aguilar W."/>
            <person name="Moore D."/>
            <person name="Tallon L."/>
            <person name="Sadzewicz L."/>
            <person name="Ott S."/>
            <person name="Zhao X."/>
            <person name="Nagaraj S."/>
            <person name="Vavikolanu K."/>
            <person name="Aluvathingal J."/>
            <person name="Nadendla S."/>
            <person name="Sichtig H."/>
        </authorList>
    </citation>
    <scope>NUCLEOTIDE SEQUENCE [LARGE SCALE GENOMIC DNA]</scope>
    <source>
        <strain evidence="13">FDAARGOS_390</strain>
    </source>
</reference>
<dbReference type="PANTHER" id="PTHR33693:SF9">
    <property type="entry name" value="TYPE-4 URACIL-DNA GLYCOSYLASE"/>
    <property type="match status" value="1"/>
</dbReference>
<dbReference type="Proteomes" id="UP000220629">
    <property type="component" value="Unassembled WGS sequence"/>
</dbReference>
<keyword evidence="4" id="KW-0479">Metal-binding</keyword>
<dbReference type="GO" id="GO:0006281">
    <property type="term" value="P:DNA repair"/>
    <property type="evidence" value="ECO:0007669"/>
    <property type="project" value="UniProtKB-KW"/>
</dbReference>
<evidence type="ECO:0000256" key="2">
    <source>
        <dbReference type="ARBA" id="ARBA00019403"/>
    </source>
</evidence>
<keyword evidence="3" id="KW-0004">4Fe-4S</keyword>
<dbReference type="RefSeq" id="WP_098152838.1">
    <property type="nucleotide sequence ID" value="NZ_PDDY01000001.1"/>
</dbReference>
<evidence type="ECO:0000256" key="3">
    <source>
        <dbReference type="ARBA" id="ARBA00022485"/>
    </source>
</evidence>
<comment type="similarity">
    <text evidence="1">Belongs to the uracil-DNA glycosylase (UDG) superfamily. Type 4 (UDGa) family.</text>
</comment>
<dbReference type="GO" id="GO:0097506">
    <property type="term" value="F:deaminated base DNA N-glycosylase activity"/>
    <property type="evidence" value="ECO:0007669"/>
    <property type="project" value="UniProtKB-ARBA"/>
</dbReference>
<keyword evidence="9" id="KW-0234">DNA repair</keyword>
<evidence type="ECO:0000256" key="8">
    <source>
        <dbReference type="ARBA" id="ARBA00023014"/>
    </source>
</evidence>
<dbReference type="SMART" id="SM00986">
    <property type="entry name" value="UDG"/>
    <property type="match status" value="1"/>
</dbReference>
<dbReference type="NCBIfam" id="TIGR03914">
    <property type="entry name" value="UDG_fam_dom"/>
    <property type="match status" value="1"/>
</dbReference>
<protein>
    <recommendedName>
        <fullName evidence="2">Type-4 uracil-DNA glycosylase</fullName>
    </recommendedName>
</protein>
<evidence type="ECO:0000256" key="5">
    <source>
        <dbReference type="ARBA" id="ARBA00022763"/>
    </source>
</evidence>
<dbReference type="CDD" id="cd10030">
    <property type="entry name" value="UDG-F4_TTUDGA_SPO1dp_like"/>
    <property type="match status" value="1"/>
</dbReference>
<gene>
    <name evidence="12" type="ORF">CRM94_12875</name>
</gene>
<evidence type="ECO:0000256" key="7">
    <source>
        <dbReference type="ARBA" id="ARBA00023004"/>
    </source>
</evidence>
<evidence type="ECO:0000256" key="1">
    <source>
        <dbReference type="ARBA" id="ARBA00006521"/>
    </source>
</evidence>
<dbReference type="GO" id="GO:0046872">
    <property type="term" value="F:metal ion binding"/>
    <property type="evidence" value="ECO:0007669"/>
    <property type="project" value="UniProtKB-KW"/>
</dbReference>
<evidence type="ECO:0000256" key="9">
    <source>
        <dbReference type="ARBA" id="ARBA00023204"/>
    </source>
</evidence>
<keyword evidence="8" id="KW-0411">Iron-sulfur</keyword>
<evidence type="ECO:0000259" key="11">
    <source>
        <dbReference type="SMART" id="SM00986"/>
    </source>
</evidence>
<dbReference type="InterPro" id="IPR005122">
    <property type="entry name" value="Uracil-DNA_glycosylase-like"/>
</dbReference>
<dbReference type="InterPro" id="IPR005273">
    <property type="entry name" value="Ura-DNA_glyco_family4"/>
</dbReference>
<name>A0A2A7SHG8_BURGA</name>
<accession>A0A2A7SHG8</accession>
<comment type="caution">
    <text evidence="12">The sequence shown here is derived from an EMBL/GenBank/DDBJ whole genome shotgun (WGS) entry which is preliminary data.</text>
</comment>
<dbReference type="Gene3D" id="3.40.470.10">
    <property type="entry name" value="Uracil-DNA glycosylase-like domain"/>
    <property type="match status" value="1"/>
</dbReference>
<feature type="domain" description="Uracil-DNA glycosylase-like" evidence="11">
    <location>
        <begin position="42"/>
        <end position="202"/>
    </location>
</feature>
<dbReference type="InterPro" id="IPR051536">
    <property type="entry name" value="UDG_Type-4/5"/>
</dbReference>
<dbReference type="InterPro" id="IPR036895">
    <property type="entry name" value="Uracil-DNA_glycosylase-like_sf"/>
</dbReference>
<keyword evidence="5" id="KW-0227">DNA damage</keyword>
<organism evidence="12 13">
    <name type="scientific">Burkholderia gladioli</name>
    <name type="common">Pseudomonas marginata</name>
    <name type="synonym">Phytomonas marginata</name>
    <dbReference type="NCBI Taxonomy" id="28095"/>
    <lineage>
        <taxon>Bacteria</taxon>
        <taxon>Pseudomonadati</taxon>
        <taxon>Pseudomonadota</taxon>
        <taxon>Betaproteobacteria</taxon>
        <taxon>Burkholderiales</taxon>
        <taxon>Burkholderiaceae</taxon>
        <taxon>Burkholderia</taxon>
    </lineage>
</organism>
<evidence type="ECO:0000313" key="12">
    <source>
        <dbReference type="EMBL" id="PEH42972.1"/>
    </source>
</evidence>
<keyword evidence="6" id="KW-0378">Hydrolase</keyword>